<dbReference type="AlphaFoldDB" id="A0A9Y2IEV7"/>
<protein>
    <submittedName>
        <fullName evidence="1">Uncharacterized protein</fullName>
    </submittedName>
</protein>
<organism evidence="1 2">
    <name type="scientific">Amycolatopsis carbonis</name>
    <dbReference type="NCBI Taxonomy" id="715471"/>
    <lineage>
        <taxon>Bacteria</taxon>
        <taxon>Bacillati</taxon>
        <taxon>Actinomycetota</taxon>
        <taxon>Actinomycetes</taxon>
        <taxon>Pseudonocardiales</taxon>
        <taxon>Pseudonocardiaceae</taxon>
        <taxon>Amycolatopsis</taxon>
    </lineage>
</organism>
<sequence length="42" mass="4000">MSAVGVAKPVSAGGSATAAGVEVVRLVIGPVLLALVNGGVRR</sequence>
<gene>
    <name evidence="1" type="ORF">QRX50_41625</name>
</gene>
<dbReference type="Proteomes" id="UP001236014">
    <property type="component" value="Chromosome"/>
</dbReference>
<evidence type="ECO:0000313" key="1">
    <source>
        <dbReference type="EMBL" id="WIX77835.1"/>
    </source>
</evidence>
<name>A0A9Y2IEV7_9PSEU</name>
<accession>A0A9Y2IEV7</accession>
<dbReference type="RefSeq" id="WP_285968572.1">
    <property type="nucleotide sequence ID" value="NZ_CP127294.1"/>
</dbReference>
<dbReference type="EMBL" id="CP127294">
    <property type="protein sequence ID" value="WIX77835.1"/>
    <property type="molecule type" value="Genomic_DNA"/>
</dbReference>
<dbReference type="KEGG" id="acab:QRX50_41625"/>
<keyword evidence="2" id="KW-1185">Reference proteome</keyword>
<proteinExistence type="predicted"/>
<evidence type="ECO:0000313" key="2">
    <source>
        <dbReference type="Proteomes" id="UP001236014"/>
    </source>
</evidence>
<reference evidence="1 2" key="1">
    <citation type="submission" date="2023-06" db="EMBL/GenBank/DDBJ databases">
        <authorList>
            <person name="Oyuntsetseg B."/>
            <person name="Kim S.B."/>
        </authorList>
    </citation>
    <scope>NUCLEOTIDE SEQUENCE [LARGE SCALE GENOMIC DNA]</scope>
    <source>
        <strain evidence="1 2">2-15</strain>
    </source>
</reference>